<reference evidence="8" key="2">
    <citation type="journal article" date="2019" name="Int. J. Syst. Evol. Microbiol.">
        <title>The Global Catalogue of Microorganisms (GCM) 10K type strain sequencing project: providing services to taxonomists for standard genome sequencing and annotation.</title>
        <authorList>
            <consortium name="The Broad Institute Genomics Platform"/>
            <consortium name="The Broad Institute Genome Sequencing Center for Infectious Disease"/>
            <person name="Wu L."/>
            <person name="Ma J."/>
        </authorList>
    </citation>
    <scope>NUCLEOTIDE SEQUENCE [LARGE SCALE GENOMIC DNA]</scope>
    <source>
        <strain evidence="8">NBRC 107715</strain>
    </source>
</reference>
<feature type="domain" description="Phosphoribosyl-dephospho-CoA transferase MdcG C-terminal" evidence="3">
    <location>
        <begin position="80"/>
        <end position="199"/>
    </location>
</feature>
<evidence type="ECO:0000313" key="7">
    <source>
        <dbReference type="Proteomes" id="UP000321960"/>
    </source>
</evidence>
<evidence type="ECO:0000313" key="5">
    <source>
        <dbReference type="EMBL" id="GEP05743.1"/>
    </source>
</evidence>
<reference evidence="6" key="4">
    <citation type="submission" date="2023-01" db="EMBL/GenBank/DDBJ databases">
        <title>Draft genome sequence of Methylobacterium oxalidis strain NBRC 107715.</title>
        <authorList>
            <person name="Sun Q."/>
            <person name="Mori K."/>
        </authorList>
    </citation>
    <scope>NUCLEOTIDE SEQUENCE</scope>
    <source>
        <strain evidence="6">NBRC 107715</strain>
    </source>
</reference>
<evidence type="ECO:0000313" key="6">
    <source>
        <dbReference type="EMBL" id="GLS67942.1"/>
    </source>
</evidence>
<keyword evidence="8" id="KW-1185">Reference proteome</keyword>
<gene>
    <name evidence="5" type="primary">mdcG</name>
    <name evidence="6" type="ORF">GCM10007888_63270</name>
    <name evidence="5" type="ORF">MOX02_37810</name>
</gene>
<dbReference type="EMBL" id="BJZU01000076">
    <property type="protein sequence ID" value="GEP05743.1"/>
    <property type="molecule type" value="Genomic_DNA"/>
</dbReference>
<dbReference type="Proteomes" id="UP000321960">
    <property type="component" value="Unassembled WGS sequence"/>
</dbReference>
<reference evidence="5 7" key="3">
    <citation type="submission" date="2019-07" db="EMBL/GenBank/DDBJ databases">
        <title>Whole genome shotgun sequence of Methylobacterium oxalidis NBRC 107715.</title>
        <authorList>
            <person name="Hosoyama A."/>
            <person name="Uohara A."/>
            <person name="Ohji S."/>
            <person name="Ichikawa N."/>
        </authorList>
    </citation>
    <scope>NUCLEOTIDE SEQUENCE [LARGE SCALE GENOMIC DNA]</scope>
    <source>
        <strain evidence="5 7">NBRC 107715</strain>
    </source>
</reference>
<feature type="domain" description="Phosphoribosyl-dephospho-CoA transferase MdcG N-terminal" evidence="4">
    <location>
        <begin position="17"/>
        <end position="73"/>
    </location>
</feature>
<dbReference type="AlphaFoldDB" id="A0A512J723"/>
<dbReference type="Proteomes" id="UP001156856">
    <property type="component" value="Unassembled WGS sequence"/>
</dbReference>
<dbReference type="EMBL" id="BSPK01000118">
    <property type="protein sequence ID" value="GLS67942.1"/>
    <property type="molecule type" value="Genomic_DNA"/>
</dbReference>
<reference evidence="6" key="1">
    <citation type="journal article" date="2014" name="Int. J. Syst. Evol. Microbiol.">
        <title>Complete genome of a new Firmicutes species belonging to the dominant human colonic microbiota ('Ruminococcus bicirculans') reveals two chromosomes and a selective capacity to utilize plant glucans.</title>
        <authorList>
            <consortium name="NISC Comparative Sequencing Program"/>
            <person name="Wegmann U."/>
            <person name="Louis P."/>
            <person name="Goesmann A."/>
            <person name="Henrissat B."/>
            <person name="Duncan S.H."/>
            <person name="Flint H.J."/>
        </authorList>
    </citation>
    <scope>NUCLEOTIDE SEQUENCE</scope>
    <source>
        <strain evidence="6">NBRC 107715</strain>
    </source>
</reference>
<evidence type="ECO:0000259" key="3">
    <source>
        <dbReference type="Pfam" id="PF10620"/>
    </source>
</evidence>
<dbReference type="Pfam" id="PF20866">
    <property type="entry name" value="MdcG_N"/>
    <property type="match status" value="1"/>
</dbReference>
<keyword evidence="2" id="KW-0548">Nucleotidyltransferase</keyword>
<accession>A0A512J723</accession>
<dbReference type="GO" id="GO:0016779">
    <property type="term" value="F:nucleotidyltransferase activity"/>
    <property type="evidence" value="ECO:0007669"/>
    <property type="project" value="UniProtKB-KW"/>
</dbReference>
<sequence>MDVEPAAWEAALAARPDLACVPQLGAWAGRGFPVIVRRRHPGEDAGTVPAGLPLPPRDGKRRIGLALPPGAVRPRAPVTLAEGAAAAPEAWRPALDALLALGVRHGLAPRLFGGLLWQALTGLPYLSAGSDLDLLWPVAGPVPPDLLGGLAAIEAGAPMRLDGEILLPDGSGVNWRELTAAEPGGTVLAKRLDGVDLRPARTLLAGAP</sequence>
<evidence type="ECO:0000259" key="4">
    <source>
        <dbReference type="Pfam" id="PF20866"/>
    </source>
</evidence>
<dbReference type="InterPro" id="IPR049180">
    <property type="entry name" value="MdcG_C"/>
</dbReference>
<dbReference type="Pfam" id="PF10620">
    <property type="entry name" value="MdcG"/>
    <property type="match status" value="1"/>
</dbReference>
<organism evidence="5 7">
    <name type="scientific">Methylobacterium oxalidis</name>
    <dbReference type="NCBI Taxonomy" id="944322"/>
    <lineage>
        <taxon>Bacteria</taxon>
        <taxon>Pseudomonadati</taxon>
        <taxon>Pseudomonadota</taxon>
        <taxon>Alphaproteobacteria</taxon>
        <taxon>Hyphomicrobiales</taxon>
        <taxon>Methylobacteriaceae</taxon>
        <taxon>Methylobacterium</taxon>
    </lineage>
</organism>
<protein>
    <submittedName>
        <fullName evidence="5">Phosphoribosyl-dephospho-CoA transferase</fullName>
    </submittedName>
</protein>
<evidence type="ECO:0000256" key="2">
    <source>
        <dbReference type="ARBA" id="ARBA00022695"/>
    </source>
</evidence>
<proteinExistence type="predicted"/>
<keyword evidence="1 5" id="KW-0808">Transferase</keyword>
<dbReference type="NCBIfam" id="TIGR03135">
    <property type="entry name" value="malonate_mdcG"/>
    <property type="match status" value="1"/>
</dbReference>
<evidence type="ECO:0000256" key="1">
    <source>
        <dbReference type="ARBA" id="ARBA00022679"/>
    </source>
</evidence>
<evidence type="ECO:0000313" key="8">
    <source>
        <dbReference type="Proteomes" id="UP001156856"/>
    </source>
</evidence>
<comment type="caution">
    <text evidence="5">The sequence shown here is derived from an EMBL/GenBank/DDBJ whole genome shotgun (WGS) entry which is preliminary data.</text>
</comment>
<dbReference type="InterPro" id="IPR048903">
    <property type="entry name" value="MdcG_N"/>
</dbReference>
<name>A0A512J723_9HYPH</name>
<dbReference type="InterPro" id="IPR017557">
    <property type="entry name" value="Holo-ACP_synthase"/>
</dbReference>